<organism evidence="3 4">
    <name type="scientific">Meloidogyne enterolobii</name>
    <name type="common">Root-knot nematode worm</name>
    <name type="synonym">Meloidogyne mayaguensis</name>
    <dbReference type="NCBI Taxonomy" id="390850"/>
    <lineage>
        <taxon>Eukaryota</taxon>
        <taxon>Metazoa</taxon>
        <taxon>Ecdysozoa</taxon>
        <taxon>Nematoda</taxon>
        <taxon>Chromadorea</taxon>
        <taxon>Rhabditida</taxon>
        <taxon>Tylenchina</taxon>
        <taxon>Tylenchomorpha</taxon>
        <taxon>Tylenchoidea</taxon>
        <taxon>Meloidogynidae</taxon>
        <taxon>Meloidogyninae</taxon>
        <taxon>Meloidogyne</taxon>
    </lineage>
</organism>
<sequence>MSSKLRQASVLSMRKLNELLGDCNLSLSSLRVHVQQIGTSTDGLALRKETEEVARACFQACESTRGTVLPQLKKEGNSFSQCVTCFIGCVSGLLLELKRCHAMESTFPIEDAPLIAETLIRPVEEMLENLENLITVHYSTSETSPDSKVTSQRRKTGKCRPQCICTDFVKTSYA</sequence>
<dbReference type="AlphaFoldDB" id="A0A6V7V9U0"/>
<accession>A0A6V7V9U0</accession>
<proteinExistence type="inferred from homology"/>
<protein>
    <submittedName>
        <fullName evidence="3">Uncharacterized protein</fullName>
    </submittedName>
</protein>
<dbReference type="EMBL" id="CAJEWN010000177">
    <property type="protein sequence ID" value="CAD2171064.1"/>
    <property type="molecule type" value="Genomic_DNA"/>
</dbReference>
<evidence type="ECO:0000256" key="2">
    <source>
        <dbReference type="ARBA" id="ARBA00022700"/>
    </source>
</evidence>
<comment type="caution">
    <text evidence="3">The sequence shown here is derived from an EMBL/GenBank/DDBJ whole genome shotgun (WGS) entry which is preliminary data.</text>
</comment>
<gene>
    <name evidence="3" type="ORF">MENT_LOCUS22498</name>
</gene>
<dbReference type="OrthoDB" id="5788998at2759"/>
<keyword evidence="2" id="KW-0734">Signal transduction inhibitor</keyword>
<dbReference type="Proteomes" id="UP000580250">
    <property type="component" value="Unassembled WGS sequence"/>
</dbReference>
<comment type="similarity">
    <text evidence="1">Belongs to the RGS7BP/RGS9BP family.</text>
</comment>
<evidence type="ECO:0000313" key="4">
    <source>
        <dbReference type="Proteomes" id="UP000580250"/>
    </source>
</evidence>
<reference evidence="3 4" key="1">
    <citation type="submission" date="2020-08" db="EMBL/GenBank/DDBJ databases">
        <authorList>
            <person name="Koutsovoulos G."/>
            <person name="Danchin GJ E."/>
        </authorList>
    </citation>
    <scope>NUCLEOTIDE SEQUENCE [LARGE SCALE GENOMIC DNA]</scope>
</reference>
<evidence type="ECO:0000256" key="1">
    <source>
        <dbReference type="ARBA" id="ARBA00007457"/>
    </source>
</evidence>
<name>A0A6V7V9U0_MELEN</name>
<dbReference type="PANTHER" id="PTHR21029">
    <property type="entry name" value="R-SEVEN BINDING PROTEIN (R7BP) HOMOLOG"/>
    <property type="match status" value="1"/>
</dbReference>
<dbReference type="InterPro" id="IPR026512">
    <property type="entry name" value="RGS7BP/RGS9BP"/>
</dbReference>
<dbReference type="GO" id="GO:0009968">
    <property type="term" value="P:negative regulation of signal transduction"/>
    <property type="evidence" value="ECO:0007669"/>
    <property type="project" value="UniProtKB-KW"/>
</dbReference>
<evidence type="ECO:0000313" key="3">
    <source>
        <dbReference type="EMBL" id="CAD2171064.1"/>
    </source>
</evidence>